<keyword evidence="5 8" id="KW-0812">Transmembrane</keyword>
<reference evidence="10 11" key="1">
    <citation type="submission" date="2016-10" db="EMBL/GenBank/DDBJ databases">
        <authorList>
            <person name="Varghese N."/>
            <person name="Submissions S."/>
        </authorList>
    </citation>
    <scope>NUCLEOTIDE SEQUENCE [LARGE SCALE GENOMIC DNA]</scope>
    <source>
        <strain evidence="10 11">CGMCC 1.12102</strain>
    </source>
</reference>
<proteinExistence type="inferred from homology"/>
<evidence type="ECO:0000256" key="7">
    <source>
        <dbReference type="ARBA" id="ARBA00023136"/>
    </source>
</evidence>
<feature type="transmembrane region" description="Helical" evidence="8">
    <location>
        <begin position="283"/>
        <end position="302"/>
    </location>
</feature>
<dbReference type="InterPro" id="IPR023008">
    <property type="entry name" value="MFS_YhhS-like"/>
</dbReference>
<feature type="domain" description="Major facilitator superfamily (MFS) profile" evidence="9">
    <location>
        <begin position="18"/>
        <end position="395"/>
    </location>
</feature>
<evidence type="ECO:0000259" key="9">
    <source>
        <dbReference type="PROSITE" id="PS50850"/>
    </source>
</evidence>
<dbReference type="Pfam" id="PF07690">
    <property type="entry name" value="MFS_1"/>
    <property type="match status" value="1"/>
</dbReference>
<evidence type="ECO:0000256" key="8">
    <source>
        <dbReference type="HAMAP-Rule" id="MF_01118"/>
    </source>
</evidence>
<feature type="transmembrane region" description="Helical" evidence="8">
    <location>
        <begin position="109"/>
        <end position="140"/>
    </location>
</feature>
<keyword evidence="4 8" id="KW-0997">Cell inner membrane</keyword>
<keyword evidence="7 8" id="KW-0472">Membrane</keyword>
<dbReference type="InterPro" id="IPR036259">
    <property type="entry name" value="MFS_trans_sf"/>
</dbReference>
<feature type="transmembrane region" description="Helical" evidence="8">
    <location>
        <begin position="342"/>
        <end position="366"/>
    </location>
</feature>
<comment type="subcellular location">
    <subcellularLocation>
        <location evidence="8">Cell inner membrane</location>
        <topology evidence="8">Multi-pass membrane protein</topology>
    </subcellularLocation>
    <subcellularLocation>
        <location evidence="1">Cell membrane</location>
        <topology evidence="1">Multi-pass membrane protein</topology>
    </subcellularLocation>
</comment>
<dbReference type="InterPro" id="IPR050171">
    <property type="entry name" value="MFS_Transporters"/>
</dbReference>
<feature type="transmembrane region" description="Helical" evidence="8">
    <location>
        <begin position="253"/>
        <end position="271"/>
    </location>
</feature>
<dbReference type="PANTHER" id="PTHR23517">
    <property type="entry name" value="RESISTANCE PROTEIN MDTM, PUTATIVE-RELATED-RELATED"/>
    <property type="match status" value="1"/>
</dbReference>
<dbReference type="SUPFAM" id="SSF103473">
    <property type="entry name" value="MFS general substrate transporter"/>
    <property type="match status" value="1"/>
</dbReference>
<feature type="transmembrane region" description="Helical" evidence="8">
    <location>
        <begin position="178"/>
        <end position="199"/>
    </location>
</feature>
<evidence type="ECO:0000256" key="6">
    <source>
        <dbReference type="ARBA" id="ARBA00022989"/>
    </source>
</evidence>
<name>A0A1G4Z5Z5_9ENTR</name>
<dbReference type="PROSITE" id="PS50850">
    <property type="entry name" value="MFS"/>
    <property type="match status" value="1"/>
</dbReference>
<feature type="transmembrane region" description="Helical" evidence="8">
    <location>
        <begin position="220"/>
        <end position="241"/>
    </location>
</feature>
<dbReference type="Gene3D" id="1.20.1250.20">
    <property type="entry name" value="MFS general substrate transporter like domains"/>
    <property type="match status" value="1"/>
</dbReference>
<evidence type="ECO:0000256" key="2">
    <source>
        <dbReference type="ARBA" id="ARBA00022448"/>
    </source>
</evidence>
<sequence>MPENAAEPALSGLRLNLRILSVVMFNFASYLTIGLPLAVLPGYVHDVMGYSAFWAGLVISLQYFATLLSRPHAGRYADLLGPKKVVIFGLCGAFLSGLSYLLAGVGGSVGVLGLILLCLGRVILGIGQSFAGTGATLWGVGVVGSIHIGRVISWNGIATYGAMAIGAPLGVVCYQYGGLHGLSLTIMGVALLAILLALPRAAVKASKGKPLPFRAVLGRVWLYGMALALGTTGFGVIATFITLYYDAKGWEDAAFALTLFSCAFVGARLLFPNGINRFGGLNVAMLCFVVETLGLVLVGMAVEPWMAKLGVFLAGAGFSLVFPALGVVAVKAVPQHNQGSALATYTVFMDLSLGITGPLAGLLMAWAGVSAIYFAAAGLVAIALLLVWRLKYQPVVVAE</sequence>
<feature type="transmembrane region" description="Helical" evidence="8">
    <location>
        <begin position="152"/>
        <end position="172"/>
    </location>
</feature>
<feature type="transmembrane region" description="Helical" evidence="8">
    <location>
        <begin position="47"/>
        <end position="65"/>
    </location>
</feature>
<dbReference type="InterPro" id="IPR020846">
    <property type="entry name" value="MFS_dom"/>
</dbReference>
<accession>A0A1G4Z5Z5</accession>
<comment type="caution">
    <text evidence="10">The sequence shown here is derived from an EMBL/GenBank/DDBJ whole genome shotgun (WGS) entry which is preliminary data.</text>
</comment>
<feature type="transmembrane region" description="Helical" evidence="8">
    <location>
        <begin position="372"/>
        <end position="390"/>
    </location>
</feature>
<gene>
    <name evidence="10" type="ORF">SAMN02927897_04056</name>
</gene>
<keyword evidence="6 8" id="KW-1133">Transmembrane helix</keyword>
<evidence type="ECO:0000256" key="1">
    <source>
        <dbReference type="ARBA" id="ARBA00004651"/>
    </source>
</evidence>
<dbReference type="Proteomes" id="UP000183569">
    <property type="component" value="Unassembled WGS sequence"/>
</dbReference>
<dbReference type="AlphaFoldDB" id="A0A1G4Z5Z5"/>
<keyword evidence="3 8" id="KW-1003">Cell membrane</keyword>
<evidence type="ECO:0000313" key="11">
    <source>
        <dbReference type="Proteomes" id="UP000183569"/>
    </source>
</evidence>
<comment type="similarity">
    <text evidence="8">Belongs to the major facilitator superfamily. YhhS family.</text>
</comment>
<dbReference type="CDD" id="cd17489">
    <property type="entry name" value="MFS_YfcJ_like"/>
    <property type="match status" value="1"/>
</dbReference>
<evidence type="ECO:0000256" key="3">
    <source>
        <dbReference type="ARBA" id="ARBA00022475"/>
    </source>
</evidence>
<dbReference type="HAMAP" id="MF_01118">
    <property type="entry name" value="MFS_YhhS"/>
    <property type="match status" value="1"/>
</dbReference>
<keyword evidence="2 8" id="KW-0813">Transport</keyword>
<dbReference type="PANTHER" id="PTHR23517:SF13">
    <property type="entry name" value="MAJOR FACILITATOR SUPERFAMILY MFS_1"/>
    <property type="match status" value="1"/>
</dbReference>
<feature type="transmembrane region" description="Helical" evidence="8">
    <location>
        <begin position="19"/>
        <end position="41"/>
    </location>
</feature>
<evidence type="ECO:0000313" key="10">
    <source>
        <dbReference type="EMBL" id="SCX61070.1"/>
    </source>
</evidence>
<feature type="transmembrane region" description="Helical" evidence="8">
    <location>
        <begin position="308"/>
        <end position="330"/>
    </location>
</feature>
<dbReference type="GO" id="GO:0005886">
    <property type="term" value="C:plasma membrane"/>
    <property type="evidence" value="ECO:0007669"/>
    <property type="project" value="UniProtKB-SubCell"/>
</dbReference>
<protein>
    <recommendedName>
        <fullName evidence="8">Uncharacterized MFS-type transporter SAMN02927897_04056</fullName>
    </recommendedName>
</protein>
<dbReference type="NCBIfam" id="NF003477">
    <property type="entry name" value="PRK05122.1"/>
    <property type="match status" value="1"/>
</dbReference>
<dbReference type="RefSeq" id="WP_017459587.1">
    <property type="nucleotide sequence ID" value="NZ_FMUI01000016.1"/>
</dbReference>
<organism evidence="10 11">
    <name type="scientific">Kosakonia sacchari</name>
    <dbReference type="NCBI Taxonomy" id="1158459"/>
    <lineage>
        <taxon>Bacteria</taxon>
        <taxon>Pseudomonadati</taxon>
        <taxon>Pseudomonadota</taxon>
        <taxon>Gammaproteobacteria</taxon>
        <taxon>Enterobacterales</taxon>
        <taxon>Enterobacteriaceae</taxon>
        <taxon>Kosakonia</taxon>
    </lineage>
</organism>
<dbReference type="EMBL" id="FMUI01000016">
    <property type="protein sequence ID" value="SCX61070.1"/>
    <property type="molecule type" value="Genomic_DNA"/>
</dbReference>
<dbReference type="GeneID" id="23843151"/>
<evidence type="ECO:0000256" key="4">
    <source>
        <dbReference type="ARBA" id="ARBA00022519"/>
    </source>
</evidence>
<dbReference type="InterPro" id="IPR011701">
    <property type="entry name" value="MFS"/>
</dbReference>
<feature type="transmembrane region" description="Helical" evidence="8">
    <location>
        <begin position="85"/>
        <end position="103"/>
    </location>
</feature>
<dbReference type="GO" id="GO:0022857">
    <property type="term" value="F:transmembrane transporter activity"/>
    <property type="evidence" value="ECO:0007669"/>
    <property type="project" value="UniProtKB-UniRule"/>
</dbReference>
<evidence type="ECO:0000256" key="5">
    <source>
        <dbReference type="ARBA" id="ARBA00022692"/>
    </source>
</evidence>